<reference evidence="5" key="1">
    <citation type="submission" date="2022-07" db="EMBL/GenBank/DDBJ databases">
        <title>Fungi with potential for degradation of polypropylene.</title>
        <authorList>
            <person name="Gostincar C."/>
        </authorList>
    </citation>
    <scope>NUCLEOTIDE SEQUENCE</scope>
    <source>
        <strain evidence="5">EXF-13287</strain>
    </source>
</reference>
<dbReference type="Proteomes" id="UP001174691">
    <property type="component" value="Unassembled WGS sequence"/>
</dbReference>
<dbReference type="PANTHER" id="PTHR22765:SF416">
    <property type="entry name" value="E3 UBIQUITIN-PROTEIN LIGASE GODZILLA"/>
    <property type="match status" value="1"/>
</dbReference>
<keyword evidence="6" id="KW-1185">Reference proteome</keyword>
<dbReference type="AlphaFoldDB" id="A0AA38VK34"/>
<dbReference type="InterPro" id="IPR051826">
    <property type="entry name" value="E3_ubiquitin-ligase_domain"/>
</dbReference>
<evidence type="ECO:0000313" key="6">
    <source>
        <dbReference type="Proteomes" id="UP001174691"/>
    </source>
</evidence>
<dbReference type="Gene3D" id="3.30.40.10">
    <property type="entry name" value="Zinc/RING finger domain, C3HC4 (zinc finger)"/>
    <property type="match status" value="1"/>
</dbReference>
<comment type="caution">
    <text evidence="5">The sequence shown here is derived from an EMBL/GenBank/DDBJ whole genome shotgun (WGS) entry which is preliminary data.</text>
</comment>
<keyword evidence="3" id="KW-0472">Membrane</keyword>
<feature type="domain" description="RING-type" evidence="4">
    <location>
        <begin position="362"/>
        <end position="405"/>
    </location>
</feature>
<dbReference type="SUPFAM" id="SSF57850">
    <property type="entry name" value="RING/U-box"/>
    <property type="match status" value="1"/>
</dbReference>
<feature type="transmembrane region" description="Helical" evidence="3">
    <location>
        <begin position="227"/>
        <end position="252"/>
    </location>
</feature>
<evidence type="ECO:0000256" key="2">
    <source>
        <dbReference type="SAM" id="MobiDB-lite"/>
    </source>
</evidence>
<dbReference type="Pfam" id="PF13639">
    <property type="entry name" value="zf-RING_2"/>
    <property type="match status" value="1"/>
</dbReference>
<keyword evidence="1" id="KW-0479">Metal-binding</keyword>
<dbReference type="GO" id="GO:0006511">
    <property type="term" value="P:ubiquitin-dependent protein catabolic process"/>
    <property type="evidence" value="ECO:0007669"/>
    <property type="project" value="TreeGrafter"/>
</dbReference>
<dbReference type="InterPro" id="IPR013083">
    <property type="entry name" value="Znf_RING/FYVE/PHD"/>
</dbReference>
<protein>
    <submittedName>
        <fullName evidence="5">Ring finger membrane protein</fullName>
    </submittedName>
</protein>
<dbReference type="CDD" id="cd16454">
    <property type="entry name" value="RING-H2_PA-TM-RING"/>
    <property type="match status" value="1"/>
</dbReference>
<keyword evidence="3" id="KW-1133">Transmembrane helix</keyword>
<dbReference type="SMART" id="SM00184">
    <property type="entry name" value="RING"/>
    <property type="match status" value="1"/>
</dbReference>
<feature type="compositionally biased region" description="Basic residues" evidence="2">
    <location>
        <begin position="498"/>
        <end position="508"/>
    </location>
</feature>
<evidence type="ECO:0000313" key="5">
    <source>
        <dbReference type="EMBL" id="KAJ9148739.1"/>
    </source>
</evidence>
<keyword evidence="1" id="KW-0863">Zinc-finger</keyword>
<dbReference type="GO" id="GO:0005737">
    <property type="term" value="C:cytoplasm"/>
    <property type="evidence" value="ECO:0007669"/>
    <property type="project" value="TreeGrafter"/>
</dbReference>
<dbReference type="GO" id="GO:0061630">
    <property type="term" value="F:ubiquitin protein ligase activity"/>
    <property type="evidence" value="ECO:0007669"/>
    <property type="project" value="TreeGrafter"/>
</dbReference>
<evidence type="ECO:0000259" key="4">
    <source>
        <dbReference type="PROSITE" id="PS50089"/>
    </source>
</evidence>
<accession>A0AA38VK34</accession>
<name>A0AA38VK34_9PEZI</name>
<proteinExistence type="predicted"/>
<feature type="region of interest" description="Disordered" evidence="2">
    <location>
        <begin position="300"/>
        <end position="338"/>
    </location>
</feature>
<sequence>MSMSVDEIYNVVLLFSNPAWSGTGTVPSTLIRNITALSLGYSSRINENVTVLSSKYSSVSNGVIQGLLYVPDLKDDDPCVEELAPYLPSDVVHQSNLPPTNYNLIAFAPWVNAECTKALLASARVDPLRAFVFYQPSNSSSKPPSAKSDVWDLQDGGRWQSQTHFPVFAVSGLYGQELMEQLGLYSGNLTQVPYGLNISSAYDADPEDYVRIWTQITCSEESTLPSIWVFFLIVIGVLFAVILATSLLMHFIQGRRRVSLRRRVQQGEINLEGMGIKRLTVPSNDIDKFPLFTYNYEPEPETQPASPAFPTPPRPSKTMTTITSRGRPESIATPSSPLPISEKGLHSPFASSTVATGYQPMCAICLKPYENRVTIIRELPCGHIFHPDCIDEFLGERSSLCPLCKACMLPRGYCPRVTNSMVRRERAIRRLRDRVEMEDDTESGPQKTRMHSWGSSLKKMMLKAYDTPEHSSTSIGLELQSQQVAVLDSPDAQQHNPSIRHSRSLARQRMRELAGSEPDEEDRPLTKLQRMRQKVFPGF</sequence>
<dbReference type="InterPro" id="IPR001841">
    <property type="entry name" value="Znf_RING"/>
</dbReference>
<organism evidence="5 6">
    <name type="scientific">Coniochaeta hoffmannii</name>
    <dbReference type="NCBI Taxonomy" id="91930"/>
    <lineage>
        <taxon>Eukaryota</taxon>
        <taxon>Fungi</taxon>
        <taxon>Dikarya</taxon>
        <taxon>Ascomycota</taxon>
        <taxon>Pezizomycotina</taxon>
        <taxon>Sordariomycetes</taxon>
        <taxon>Sordariomycetidae</taxon>
        <taxon>Coniochaetales</taxon>
        <taxon>Coniochaetaceae</taxon>
        <taxon>Coniochaeta</taxon>
    </lineage>
</organism>
<dbReference type="EMBL" id="JANBVN010000086">
    <property type="protein sequence ID" value="KAJ9148739.1"/>
    <property type="molecule type" value="Genomic_DNA"/>
</dbReference>
<dbReference type="GO" id="GO:0008270">
    <property type="term" value="F:zinc ion binding"/>
    <property type="evidence" value="ECO:0007669"/>
    <property type="project" value="UniProtKB-KW"/>
</dbReference>
<evidence type="ECO:0000256" key="3">
    <source>
        <dbReference type="SAM" id="Phobius"/>
    </source>
</evidence>
<gene>
    <name evidence="5" type="ORF">NKR19_g5944</name>
</gene>
<dbReference type="PANTHER" id="PTHR22765">
    <property type="entry name" value="RING FINGER AND PROTEASE ASSOCIATED DOMAIN-CONTAINING"/>
    <property type="match status" value="1"/>
</dbReference>
<evidence type="ECO:0000256" key="1">
    <source>
        <dbReference type="PROSITE-ProRule" id="PRU00175"/>
    </source>
</evidence>
<keyword evidence="1" id="KW-0862">Zinc</keyword>
<dbReference type="PROSITE" id="PS50089">
    <property type="entry name" value="ZF_RING_2"/>
    <property type="match status" value="1"/>
</dbReference>
<keyword evidence="3" id="KW-0812">Transmembrane</keyword>
<feature type="region of interest" description="Disordered" evidence="2">
    <location>
        <begin position="488"/>
        <end position="526"/>
    </location>
</feature>